<dbReference type="EMBL" id="LJBN01000113">
    <property type="protein sequence ID" value="OOQ89189.1"/>
    <property type="molecule type" value="Genomic_DNA"/>
</dbReference>
<evidence type="ECO:0000256" key="1">
    <source>
        <dbReference type="SAM" id="SignalP"/>
    </source>
</evidence>
<keyword evidence="1" id="KW-0732">Signal</keyword>
<feature type="signal peptide" evidence="1">
    <location>
        <begin position="1"/>
        <end position="22"/>
    </location>
</feature>
<protein>
    <submittedName>
        <fullName evidence="2">Uncharacterized protein</fullName>
    </submittedName>
</protein>
<comment type="caution">
    <text evidence="2">The sequence shown here is derived from an EMBL/GenBank/DDBJ whole genome shotgun (WGS) entry which is preliminary data.</text>
</comment>
<organism evidence="2 3">
    <name type="scientific">Penicillium brasilianum</name>
    <dbReference type="NCBI Taxonomy" id="104259"/>
    <lineage>
        <taxon>Eukaryota</taxon>
        <taxon>Fungi</taxon>
        <taxon>Dikarya</taxon>
        <taxon>Ascomycota</taxon>
        <taxon>Pezizomycotina</taxon>
        <taxon>Eurotiomycetes</taxon>
        <taxon>Eurotiomycetidae</taxon>
        <taxon>Eurotiales</taxon>
        <taxon>Aspergillaceae</taxon>
        <taxon>Penicillium</taxon>
    </lineage>
</organism>
<gene>
    <name evidence="2" type="ORF">PEBR_16790</name>
</gene>
<reference evidence="3" key="1">
    <citation type="submission" date="2015-09" db="EMBL/GenBank/DDBJ databases">
        <authorList>
            <person name="Fill T.P."/>
            <person name="Baretta J.F."/>
            <person name="de Almeida L.G."/>
            <person name="Rocha M."/>
            <person name="de Souza D.H."/>
            <person name="Malavazi I."/>
            <person name="Cerdeira L.T."/>
            <person name="Hong H."/>
            <person name="Samborskyy M."/>
            <person name="de Vasconcelos A.T."/>
            <person name="Leadlay P."/>
            <person name="Rodrigues-Filho E."/>
        </authorList>
    </citation>
    <scope>NUCLEOTIDE SEQUENCE [LARGE SCALE GENOMIC DNA]</scope>
    <source>
        <strain evidence="3">LaBioMMi 136</strain>
    </source>
</reference>
<sequence length="76" mass="8469">MHTRLNGRLFFLFPIGIKTWLSTLLPYDSDENSQVELSITPHNVPTDAGGVEWIRSEGSIAQKKVASGEVGKRQNE</sequence>
<proteinExistence type="predicted"/>
<name>A0A1S9RUJ1_PENBI</name>
<accession>A0A1S9RUJ1</accession>
<evidence type="ECO:0000313" key="3">
    <source>
        <dbReference type="Proteomes" id="UP000190744"/>
    </source>
</evidence>
<evidence type="ECO:0000313" key="2">
    <source>
        <dbReference type="EMBL" id="OOQ89189.1"/>
    </source>
</evidence>
<feature type="chain" id="PRO_5013363617" evidence="1">
    <location>
        <begin position="23"/>
        <end position="76"/>
    </location>
</feature>
<dbReference type="Proteomes" id="UP000190744">
    <property type="component" value="Unassembled WGS sequence"/>
</dbReference>
<dbReference type="AlphaFoldDB" id="A0A1S9RUJ1"/>